<evidence type="ECO:0008006" key="4">
    <source>
        <dbReference type="Google" id="ProtNLM"/>
    </source>
</evidence>
<feature type="chain" id="PRO_5001818280" description="Lipoprotein" evidence="1">
    <location>
        <begin position="33"/>
        <end position="199"/>
    </location>
</feature>
<proteinExistence type="predicted"/>
<feature type="signal peptide" evidence="1">
    <location>
        <begin position="1"/>
        <end position="32"/>
    </location>
</feature>
<keyword evidence="1" id="KW-0732">Signal</keyword>
<keyword evidence="3" id="KW-1185">Reference proteome</keyword>
<dbReference type="EMBL" id="JGYN01000002">
    <property type="protein sequence ID" value="KFI53813.1"/>
    <property type="molecule type" value="Genomic_DNA"/>
</dbReference>
<dbReference type="AlphaFoldDB" id="A0A087A4W3"/>
<dbReference type="Proteomes" id="UP000029108">
    <property type="component" value="Unassembled WGS sequence"/>
</dbReference>
<sequence length="199" mass="21549">MQNMGDEMKKRVVILSLMLVGLIAMSACGSNANPTATNNEITTIQAEYPIYDTAKEIIDSSDLVFSGTVKKISYKSLNVKSEKGPDLETGLDKSSEIPYTIFSITIDKVYKGNTDANTIAIKRPGGKVGDQVVAVQGDSTIGVGGTYLFITKTYENSYPSLLNATQASFDMNHPDILTNDQKNEGITLSTVLEYLQSTN</sequence>
<evidence type="ECO:0000256" key="1">
    <source>
        <dbReference type="SAM" id="SignalP"/>
    </source>
</evidence>
<accession>A0A087A4W3</accession>
<protein>
    <recommendedName>
        <fullName evidence="4">Lipoprotein</fullName>
    </recommendedName>
</protein>
<evidence type="ECO:0000313" key="3">
    <source>
        <dbReference type="Proteomes" id="UP000029108"/>
    </source>
</evidence>
<dbReference type="eggNOG" id="ENOG5031WF4">
    <property type="taxonomic scope" value="Bacteria"/>
</dbReference>
<evidence type="ECO:0000313" key="2">
    <source>
        <dbReference type="EMBL" id="KFI53813.1"/>
    </source>
</evidence>
<reference evidence="2 3" key="1">
    <citation type="submission" date="2014-03" db="EMBL/GenBank/DDBJ databases">
        <title>Genomics of Bifidobacteria.</title>
        <authorList>
            <person name="Ventura M."/>
            <person name="Milani C."/>
            <person name="Lugli G.A."/>
        </authorList>
    </citation>
    <scope>NUCLEOTIDE SEQUENCE [LARGE SCALE GENOMIC DNA]</scope>
    <source>
        <strain evidence="2 3">DSM 23969</strain>
    </source>
</reference>
<gene>
    <name evidence="2" type="ORF">BBIA_1410</name>
</gene>
<name>A0A087A4W3_9BIFI</name>
<comment type="caution">
    <text evidence="2">The sequence shown here is derived from an EMBL/GenBank/DDBJ whole genome shotgun (WGS) entry which is preliminary data.</text>
</comment>
<organism evidence="2 3">
    <name type="scientific">Bifidobacterium biavatii DSM 23969</name>
    <dbReference type="NCBI Taxonomy" id="1437608"/>
    <lineage>
        <taxon>Bacteria</taxon>
        <taxon>Bacillati</taxon>
        <taxon>Actinomycetota</taxon>
        <taxon>Actinomycetes</taxon>
        <taxon>Bifidobacteriales</taxon>
        <taxon>Bifidobacteriaceae</taxon>
        <taxon>Bifidobacterium</taxon>
    </lineage>
</organism>